<feature type="compositionally biased region" description="Basic and acidic residues" evidence="4">
    <location>
        <begin position="1300"/>
        <end position="1314"/>
    </location>
</feature>
<feature type="domain" description="RRM" evidence="5">
    <location>
        <begin position="1103"/>
        <end position="1180"/>
    </location>
</feature>
<evidence type="ECO:0000256" key="3">
    <source>
        <dbReference type="PROSITE-ProRule" id="PRU00176"/>
    </source>
</evidence>
<dbReference type="PANTHER" id="PTHR13976">
    <property type="entry name" value="HETEROGENEOUS NUCLEAR RIBONUCLEOPROTEIN-RELATED"/>
    <property type="match status" value="1"/>
</dbReference>
<sequence length="1545" mass="176064">MSVIIRLQNLPWSANALDVRNFFKGLSIPDGGVHIVGGEMGDAFIAFSTDEDARQAMMMNGGKIKEVQVTLLLSSRAEMQKVIEEARRTTMSFMQLSAQSAPVIPQQAPVIPKVTAPAVTAAQPQPQPPVISLSGFLAQNLNQQKNQSIYSEIPGLGFLAPSGGMFQPNAPAAGLFSALSAQSYGAAGSPPTTNSAFTQLSEQLKKVGEAEKSAGTDTSSKSVSKKDGGGERSSRRSRSSSRERDRRRSRSRSRDRGSRRRGRDRSRDRRSRSRSRDRRDRRRRSRSRDRRDDRTRDKTREADQKTADKNSKQKSSRFSERSESKTTPAEAIKIPSPKVTPNVLQPTTFTSPWDSPIQKSLLKLANTDLEKPVQQASAIPPLISPSQKTNSEEGCGDRSEGQGQKPLAVVQNPIMSYRMNVLPSVNYGSFQSSKPLSNEQLSKLQELQARRDTKVFQGMNMGGNRQGGHFSDGESNTFAKNNNRGGFDFPPRGDGNRPGDGYRTDDGMNKRNQSMEERADRSEERDGIDGQSVKISHLENSTGYGEVRRFFHGQTISSNGIKMINDKNGRRTGVALVRFMRRDGKRYALSRDGMRLKHSVIKIESISDQEFEEAIDAYRPSYDEVPNNWKEVDLEEKEKKREEVIQIRDEDEGKQGSVVVWNLPTMTTELDLMRIFSDFTIVEVLIIKNYKNPKQLDGYVKFHRLQDARKACDSTHKHYIRNKRVFVKQCSDIEYDAAKNEYEAPDEPEPAVVVLDDSVQIVNESSKDFKKDEQDDDKMDLAEDDENNEDGRHQHMNANEPTPQKSVENLFGSPPPNMMGMPGNELQQRPGSNASPMNRGFPLAQQFSGMQRNPIEDESWEPERFQQNAPPPMMNRDPRGMFNQNFNNQDYQQEQQQQQQQQQQYQQQPPLLRQHQQQQQAQNVSQLNLGFGGDMSRDPRRRQDDMNQQMHQQMQQPPFGQGPPSSMNNDRFGPRDMGPMGRGNNRFDQQLPPPQQQQQQQPQQMGNMGNNQGRPPFGNDRFDEQQRMGFNQGPPMMGGNRFGQQQMGNNQDQGPMGNNRYQQQQQQQQQQQRQQQQMANAHQGGQFVNNRFNRNNEDNAKTNFIMITNLEFNMQEPRVYDFFDQEGFSPKHVQFIRNRNGRSTGDCLVEFDSPQEAEETLSKHGHVIGKRKAFIKHLFSNQLMDIMQKMNQNGPRHQWGGGPIRGNNFGNSGGNNSFDRENNFGGNNFRNNDNNFRGQDNTGNGGCFGNDDRFMNDNRHNEGRNFQENNYLSFSDDHHYDDDKPEDFEHHEDHDDQEFHDDHEDHNDYSKDVDESIVDENVPEKQIASTMESDKPVENSSQHHDNANDSGSVQHGPEDDDPPLKQPNADYLNPNEDEDQDDEDAEHDETGHHSEPEAHEEQTTPQQPEQPAQQQQQQPQSQQEQQSQQPQSQQSENEDQSQHTDGQDHNDSDMQNVDNQSEEVRGNILFLGNLPFRARNEELAKFFREYNIGVEDVKRRYLPDGRPTGDAMVRFRSGMDAQRAMKTHGNRRMGGRQVRMRVMDD</sequence>
<feature type="region of interest" description="Disordered" evidence="4">
    <location>
        <begin position="381"/>
        <end position="404"/>
    </location>
</feature>
<proteinExistence type="predicted"/>
<dbReference type="EnsemblMetazoa" id="AALFPA23_017642.R25862">
    <property type="protein sequence ID" value="AALFPA23_017642.P25862"/>
    <property type="gene ID" value="AALFPA23_017642"/>
</dbReference>
<evidence type="ECO:0000256" key="4">
    <source>
        <dbReference type="SAM" id="MobiDB-lite"/>
    </source>
</evidence>
<feature type="domain" description="RRM" evidence="5">
    <location>
        <begin position="1467"/>
        <end position="1545"/>
    </location>
</feature>
<keyword evidence="7" id="KW-1185">Reference proteome</keyword>
<feature type="compositionally biased region" description="Basic and acidic residues" evidence="4">
    <location>
        <begin position="1332"/>
        <end position="1347"/>
    </location>
</feature>
<keyword evidence="2 3" id="KW-0694">RNA-binding</keyword>
<dbReference type="SMART" id="SM00360">
    <property type="entry name" value="RRM"/>
    <property type="match status" value="5"/>
</dbReference>
<feature type="compositionally biased region" description="Low complexity" evidence="4">
    <location>
        <begin position="946"/>
        <end position="958"/>
    </location>
</feature>
<dbReference type="PROSITE" id="PS50102">
    <property type="entry name" value="RRM"/>
    <property type="match status" value="5"/>
</dbReference>
<feature type="domain" description="RRM" evidence="5">
    <location>
        <begin position="531"/>
        <end position="608"/>
    </location>
</feature>
<feature type="compositionally biased region" description="Polar residues" evidence="4">
    <location>
        <begin position="796"/>
        <end position="807"/>
    </location>
</feature>
<feature type="compositionally biased region" description="Low complexity" evidence="4">
    <location>
        <begin position="1403"/>
        <end position="1435"/>
    </location>
</feature>
<feature type="compositionally biased region" description="Basic and acidic residues" evidence="4">
    <location>
        <begin position="1440"/>
        <end position="1452"/>
    </location>
</feature>
<feature type="region of interest" description="Disordered" evidence="4">
    <location>
        <begin position="764"/>
        <end position="842"/>
    </location>
</feature>
<feature type="compositionally biased region" description="Polar residues" evidence="4">
    <location>
        <begin position="342"/>
        <end position="351"/>
    </location>
</feature>
<feature type="compositionally biased region" description="Basic and acidic residues" evidence="4">
    <location>
        <begin position="289"/>
        <end position="324"/>
    </location>
</feature>
<dbReference type="Proteomes" id="UP000069940">
    <property type="component" value="Unassembled WGS sequence"/>
</dbReference>
<feature type="compositionally biased region" description="Low complexity" evidence="4">
    <location>
        <begin position="883"/>
        <end position="929"/>
    </location>
</feature>
<feature type="compositionally biased region" description="Basic and acidic residues" evidence="4">
    <location>
        <begin position="1388"/>
        <end position="1402"/>
    </location>
</feature>
<protein>
    <recommendedName>
        <fullName evidence="5">RRM domain-containing protein</fullName>
    </recommendedName>
</protein>
<organism evidence="6 7">
    <name type="scientific">Aedes albopictus</name>
    <name type="common">Asian tiger mosquito</name>
    <name type="synonym">Stegomyia albopicta</name>
    <dbReference type="NCBI Taxonomy" id="7160"/>
    <lineage>
        <taxon>Eukaryota</taxon>
        <taxon>Metazoa</taxon>
        <taxon>Ecdysozoa</taxon>
        <taxon>Arthropoda</taxon>
        <taxon>Hexapoda</taxon>
        <taxon>Insecta</taxon>
        <taxon>Pterygota</taxon>
        <taxon>Neoptera</taxon>
        <taxon>Endopterygota</taxon>
        <taxon>Diptera</taxon>
        <taxon>Nematocera</taxon>
        <taxon>Culicoidea</taxon>
        <taxon>Culicidae</taxon>
        <taxon>Culicinae</taxon>
        <taxon>Aedini</taxon>
        <taxon>Aedes</taxon>
        <taxon>Stegomyia</taxon>
    </lineage>
</organism>
<feature type="compositionally biased region" description="Polar residues" evidence="4">
    <location>
        <begin position="825"/>
        <end position="836"/>
    </location>
</feature>
<reference evidence="7" key="1">
    <citation type="journal article" date="2015" name="Proc. Natl. Acad. Sci. U.S.A.">
        <title>Genome sequence of the Asian Tiger mosquito, Aedes albopictus, reveals insights into its biology, genetics, and evolution.</title>
        <authorList>
            <person name="Chen X.G."/>
            <person name="Jiang X."/>
            <person name="Gu J."/>
            <person name="Xu M."/>
            <person name="Wu Y."/>
            <person name="Deng Y."/>
            <person name="Zhang C."/>
            <person name="Bonizzoni M."/>
            <person name="Dermauw W."/>
            <person name="Vontas J."/>
            <person name="Armbruster P."/>
            <person name="Huang X."/>
            <person name="Yang Y."/>
            <person name="Zhang H."/>
            <person name="He W."/>
            <person name="Peng H."/>
            <person name="Liu Y."/>
            <person name="Wu K."/>
            <person name="Chen J."/>
            <person name="Lirakis M."/>
            <person name="Topalis P."/>
            <person name="Van Leeuwen T."/>
            <person name="Hall A.B."/>
            <person name="Jiang X."/>
            <person name="Thorpe C."/>
            <person name="Mueller R.L."/>
            <person name="Sun C."/>
            <person name="Waterhouse R.M."/>
            <person name="Yan G."/>
            <person name="Tu Z.J."/>
            <person name="Fang X."/>
            <person name="James A.A."/>
        </authorList>
    </citation>
    <scope>NUCLEOTIDE SEQUENCE [LARGE SCALE GENOMIC DNA]</scope>
    <source>
        <strain evidence="7">Foshan</strain>
    </source>
</reference>
<feature type="region of interest" description="Disordered" evidence="4">
    <location>
        <begin position="864"/>
        <end position="1082"/>
    </location>
</feature>
<evidence type="ECO:0000259" key="5">
    <source>
        <dbReference type="PROSITE" id="PS50102"/>
    </source>
</evidence>
<feature type="compositionally biased region" description="Low complexity" evidence="4">
    <location>
        <begin position="1206"/>
        <end position="1241"/>
    </location>
</feature>
<evidence type="ECO:0000313" key="7">
    <source>
        <dbReference type="Proteomes" id="UP000069940"/>
    </source>
</evidence>
<feature type="compositionally biased region" description="Acidic residues" evidence="4">
    <location>
        <begin position="774"/>
        <end position="788"/>
    </location>
</feature>
<dbReference type="InterPro" id="IPR035979">
    <property type="entry name" value="RBD_domain_sf"/>
</dbReference>
<feature type="region of interest" description="Disordered" evidence="4">
    <location>
        <begin position="1272"/>
        <end position="1456"/>
    </location>
</feature>
<dbReference type="CDD" id="cd12510">
    <property type="entry name" value="RRM1_RBM12_like"/>
    <property type="match status" value="1"/>
</dbReference>
<evidence type="ECO:0000256" key="1">
    <source>
        <dbReference type="ARBA" id="ARBA00022737"/>
    </source>
</evidence>
<feature type="compositionally biased region" description="Low complexity" evidence="4">
    <location>
        <begin position="1043"/>
        <end position="1077"/>
    </location>
</feature>
<dbReference type="CDD" id="cd12254">
    <property type="entry name" value="RRM_hnRNPH_ESRPs_RBM12_like"/>
    <property type="match status" value="2"/>
</dbReference>
<feature type="compositionally biased region" description="Basic and acidic residues" evidence="4">
    <location>
        <begin position="224"/>
        <end position="256"/>
    </location>
</feature>
<dbReference type="InterPro" id="IPR000504">
    <property type="entry name" value="RRM_dom"/>
</dbReference>
<accession>A0ABM1ZEE3</accession>
<feature type="compositionally biased region" description="Acidic residues" evidence="4">
    <location>
        <begin position="1375"/>
        <end position="1387"/>
    </location>
</feature>
<feature type="region of interest" description="Disordered" evidence="4">
    <location>
        <begin position="458"/>
        <end position="531"/>
    </location>
</feature>
<feature type="domain" description="RRM" evidence="5">
    <location>
        <begin position="3"/>
        <end position="74"/>
    </location>
</feature>
<feature type="compositionally biased region" description="Basic residues" evidence="4">
    <location>
        <begin position="257"/>
        <end position="288"/>
    </location>
</feature>
<feature type="region of interest" description="Disordered" evidence="4">
    <location>
        <begin position="1194"/>
        <end position="1249"/>
    </location>
</feature>
<name>A0ABM1ZEE3_AEDAL</name>
<dbReference type="InterPro" id="IPR012677">
    <property type="entry name" value="Nucleotide-bd_a/b_plait_sf"/>
</dbReference>
<feature type="compositionally biased region" description="Polar residues" evidence="4">
    <location>
        <begin position="473"/>
        <end position="484"/>
    </location>
</feature>
<dbReference type="InterPro" id="IPR050666">
    <property type="entry name" value="ESRP"/>
</dbReference>
<dbReference type="SUPFAM" id="SSF54928">
    <property type="entry name" value="RNA-binding domain, RBD"/>
    <property type="match status" value="4"/>
</dbReference>
<feature type="compositionally biased region" description="Basic and acidic residues" evidence="4">
    <location>
        <begin position="494"/>
        <end position="528"/>
    </location>
</feature>
<reference evidence="6" key="2">
    <citation type="submission" date="2025-05" db="UniProtKB">
        <authorList>
            <consortium name="EnsemblMetazoa"/>
        </authorList>
    </citation>
    <scope>IDENTIFICATION</scope>
    <source>
        <strain evidence="6">Foshan</strain>
    </source>
</reference>
<feature type="compositionally biased region" description="Basic and acidic residues" evidence="4">
    <location>
        <begin position="935"/>
        <end position="945"/>
    </location>
</feature>
<dbReference type="Pfam" id="PF00076">
    <property type="entry name" value="RRM_1"/>
    <property type="match status" value="3"/>
</dbReference>
<evidence type="ECO:0000256" key="2">
    <source>
        <dbReference type="ARBA" id="ARBA00022884"/>
    </source>
</evidence>
<dbReference type="GeneID" id="115270035"/>
<dbReference type="RefSeq" id="XP_029734838.2">
    <property type="nucleotide sequence ID" value="XM_029878978.2"/>
</dbReference>
<keyword evidence="1" id="KW-0677">Repeat</keyword>
<evidence type="ECO:0000313" key="6">
    <source>
        <dbReference type="EnsemblMetazoa" id="AALFPA23_017642.P25862"/>
    </source>
</evidence>
<feature type="domain" description="RRM" evidence="5">
    <location>
        <begin position="656"/>
        <end position="732"/>
    </location>
</feature>
<dbReference type="CDD" id="cd00590">
    <property type="entry name" value="RRM_SF"/>
    <property type="match status" value="1"/>
</dbReference>
<dbReference type="Gene3D" id="3.30.70.330">
    <property type="match status" value="5"/>
</dbReference>
<feature type="compositionally biased region" description="Basic and acidic residues" evidence="4">
    <location>
        <begin position="1275"/>
        <end position="1294"/>
    </location>
</feature>
<feature type="region of interest" description="Disordered" evidence="4">
    <location>
        <begin position="206"/>
        <end position="351"/>
    </location>
</feature>